<evidence type="ECO:0000313" key="3">
    <source>
        <dbReference type="Proteomes" id="UP000567293"/>
    </source>
</evidence>
<feature type="signal peptide" evidence="1">
    <location>
        <begin position="1"/>
        <end position="30"/>
    </location>
</feature>
<dbReference type="EMBL" id="JACDQQ010001808">
    <property type="protein sequence ID" value="MBA0087054.1"/>
    <property type="molecule type" value="Genomic_DNA"/>
</dbReference>
<reference evidence="2" key="1">
    <citation type="submission" date="2020-06" db="EMBL/GenBank/DDBJ databases">
        <title>Legume-microbial interactions unlock mineral nutrients during tropical forest succession.</title>
        <authorList>
            <person name="Epihov D.Z."/>
        </authorList>
    </citation>
    <scope>NUCLEOTIDE SEQUENCE [LARGE SCALE GENOMIC DNA]</scope>
    <source>
        <strain evidence="2">Pan2503</strain>
    </source>
</reference>
<dbReference type="Proteomes" id="UP000567293">
    <property type="component" value="Unassembled WGS sequence"/>
</dbReference>
<proteinExistence type="predicted"/>
<organism evidence="2 3">
    <name type="scientific">Candidatus Acidiferrum panamense</name>
    <dbReference type="NCBI Taxonomy" id="2741543"/>
    <lineage>
        <taxon>Bacteria</taxon>
        <taxon>Pseudomonadati</taxon>
        <taxon>Acidobacteriota</taxon>
        <taxon>Terriglobia</taxon>
        <taxon>Candidatus Acidiferrales</taxon>
        <taxon>Candidatus Acidiferrum</taxon>
    </lineage>
</organism>
<keyword evidence="1" id="KW-0732">Signal</keyword>
<dbReference type="AlphaFoldDB" id="A0A7V8NT55"/>
<feature type="chain" id="PRO_5030778690" evidence="1">
    <location>
        <begin position="31"/>
        <end position="110"/>
    </location>
</feature>
<sequence length="110" mass="12094">MLKKFRTNSIGFLLGSLALGLALFAPNAFAASPSDVTLTVTAVGKKDMTPPAVTKDVVQFYRNKERTQIADWRRGEKLYLAVLIDDSLDTTAGNQWGELKDFFNAQPPTT</sequence>
<comment type="caution">
    <text evidence="2">The sequence shown here is derived from an EMBL/GenBank/DDBJ whole genome shotgun (WGS) entry which is preliminary data.</text>
</comment>
<accession>A0A7V8NT55</accession>
<feature type="non-terminal residue" evidence="2">
    <location>
        <position position="110"/>
    </location>
</feature>
<protein>
    <submittedName>
        <fullName evidence="2">Uncharacterized protein</fullName>
    </submittedName>
</protein>
<name>A0A7V8NT55_9BACT</name>
<evidence type="ECO:0000256" key="1">
    <source>
        <dbReference type="SAM" id="SignalP"/>
    </source>
</evidence>
<evidence type="ECO:0000313" key="2">
    <source>
        <dbReference type="EMBL" id="MBA0087054.1"/>
    </source>
</evidence>
<gene>
    <name evidence="2" type="ORF">HRJ53_18885</name>
</gene>
<keyword evidence="3" id="KW-1185">Reference proteome</keyword>